<feature type="transmembrane region" description="Helical" evidence="8">
    <location>
        <begin position="186"/>
        <end position="206"/>
    </location>
</feature>
<evidence type="ECO:0000259" key="9">
    <source>
        <dbReference type="PROSITE" id="PS50111"/>
    </source>
</evidence>
<organism evidence="11 12">
    <name type="scientific">Propionivibrio dicarboxylicus</name>
    <dbReference type="NCBI Taxonomy" id="83767"/>
    <lineage>
        <taxon>Bacteria</taxon>
        <taxon>Pseudomonadati</taxon>
        <taxon>Pseudomonadota</taxon>
        <taxon>Betaproteobacteria</taxon>
        <taxon>Rhodocyclales</taxon>
        <taxon>Rhodocyclaceae</taxon>
        <taxon>Propionivibrio</taxon>
    </lineage>
</organism>
<dbReference type="GO" id="GO:0006935">
    <property type="term" value="P:chemotaxis"/>
    <property type="evidence" value="ECO:0007669"/>
    <property type="project" value="UniProtKB-ARBA"/>
</dbReference>
<evidence type="ECO:0000313" key="12">
    <source>
        <dbReference type="Proteomes" id="UP000198607"/>
    </source>
</evidence>
<proteinExistence type="inferred from homology"/>
<dbReference type="GO" id="GO:0007165">
    <property type="term" value="P:signal transduction"/>
    <property type="evidence" value="ECO:0007669"/>
    <property type="project" value="UniProtKB-KW"/>
</dbReference>
<dbReference type="CDD" id="cd11386">
    <property type="entry name" value="MCP_signal"/>
    <property type="match status" value="1"/>
</dbReference>
<evidence type="ECO:0000256" key="7">
    <source>
        <dbReference type="PROSITE-ProRule" id="PRU00284"/>
    </source>
</evidence>
<dbReference type="InterPro" id="IPR003660">
    <property type="entry name" value="HAMP_dom"/>
</dbReference>
<keyword evidence="4 8" id="KW-0472">Membrane</keyword>
<dbReference type="Proteomes" id="UP000198607">
    <property type="component" value="Unassembled WGS sequence"/>
</dbReference>
<dbReference type="RefSeq" id="WP_091935700.1">
    <property type="nucleotide sequence ID" value="NZ_FNCY01000004.1"/>
</dbReference>
<protein>
    <submittedName>
        <fullName evidence="11">Methyl-accepting chemotaxis protein</fullName>
    </submittedName>
</protein>
<evidence type="ECO:0000259" key="10">
    <source>
        <dbReference type="PROSITE" id="PS50885"/>
    </source>
</evidence>
<dbReference type="InterPro" id="IPR004089">
    <property type="entry name" value="MCPsignal_dom"/>
</dbReference>
<accession>A0A1G8AAR7</accession>
<feature type="domain" description="HAMP" evidence="10">
    <location>
        <begin position="207"/>
        <end position="260"/>
    </location>
</feature>
<dbReference type="SMART" id="SM00283">
    <property type="entry name" value="MA"/>
    <property type="match status" value="1"/>
</dbReference>
<dbReference type="SMART" id="SM00304">
    <property type="entry name" value="HAMP"/>
    <property type="match status" value="1"/>
</dbReference>
<dbReference type="GO" id="GO:0016020">
    <property type="term" value="C:membrane"/>
    <property type="evidence" value="ECO:0007669"/>
    <property type="project" value="UniProtKB-SubCell"/>
</dbReference>
<evidence type="ECO:0000256" key="2">
    <source>
        <dbReference type="ARBA" id="ARBA00022692"/>
    </source>
</evidence>
<dbReference type="OrthoDB" id="9147953at2"/>
<keyword evidence="5 7" id="KW-0807">Transducer</keyword>
<dbReference type="CDD" id="cd06225">
    <property type="entry name" value="HAMP"/>
    <property type="match status" value="1"/>
</dbReference>
<name>A0A1G8AAR7_9RHOO</name>
<sequence>MNVSSKLKWVVSGALGALIVIGSIGFYSAARIDAALTNSNKVVLPSLKIVYQLKANQQLVALSLYRHIGTTQKDQMAAQETAISAASQAMTKSLADYESNYVRTARGRELLAAEKKAVTDYLDLLPAVLEHSRANDKTGAFEKTAAMTERRATLAKLIDDHIALNESLAIEHAEHAEAQAQQGKTAIIAITLLAFVIIVTVAFRVIRGINRSLSTMQTAIEHIESQLDFSAHAEVIGNDEIARVAEALNRLIDKLKASLVTITSGATRVSEAAAQLATASTQVAKASVQQSDAASSMAASIEEMTVSISHVSQRSGEAHALSTESGQCATEGEAVITQTVSDINLIAASVGHSAERIRELENASDQISTIVAVIKEVADQTNLLALNAAIEAARAGEQGRGFAVVADEVRKLAERTANSTTQITATIESIRSVAADAAASMEDAVQRVAVGVTQAGNANDAIEKIADASRQAVSMVEEITAAIREQSQASTTIATNVEAIAQMAEESNAAAQNSAESAQYLDEIARELKVVASAYRL</sequence>
<reference evidence="11 12" key="1">
    <citation type="submission" date="2016-10" db="EMBL/GenBank/DDBJ databases">
        <authorList>
            <person name="de Groot N.N."/>
        </authorList>
    </citation>
    <scope>NUCLEOTIDE SEQUENCE [LARGE SCALE GENOMIC DNA]</scope>
    <source>
        <strain evidence="11 12">DSM 5885</strain>
    </source>
</reference>
<feature type="transmembrane region" description="Helical" evidence="8">
    <location>
        <begin position="7"/>
        <end position="30"/>
    </location>
</feature>
<keyword evidence="12" id="KW-1185">Reference proteome</keyword>
<dbReference type="Pfam" id="PF00015">
    <property type="entry name" value="MCPsignal"/>
    <property type="match status" value="1"/>
</dbReference>
<evidence type="ECO:0000313" key="11">
    <source>
        <dbReference type="EMBL" id="SDH18038.1"/>
    </source>
</evidence>
<dbReference type="PANTHER" id="PTHR32089:SF119">
    <property type="entry name" value="METHYL-ACCEPTING CHEMOTAXIS PROTEIN CTPL"/>
    <property type="match status" value="1"/>
</dbReference>
<dbReference type="EMBL" id="FNCY01000004">
    <property type="protein sequence ID" value="SDH18038.1"/>
    <property type="molecule type" value="Genomic_DNA"/>
</dbReference>
<evidence type="ECO:0000256" key="4">
    <source>
        <dbReference type="ARBA" id="ARBA00023136"/>
    </source>
</evidence>
<keyword evidence="2 8" id="KW-0812">Transmembrane</keyword>
<evidence type="ECO:0000256" key="5">
    <source>
        <dbReference type="ARBA" id="ARBA00023224"/>
    </source>
</evidence>
<dbReference type="Gene3D" id="1.10.287.950">
    <property type="entry name" value="Methyl-accepting chemotaxis protein"/>
    <property type="match status" value="1"/>
</dbReference>
<dbReference type="SUPFAM" id="SSF58104">
    <property type="entry name" value="Methyl-accepting chemotaxis protein (MCP) signaling domain"/>
    <property type="match status" value="1"/>
</dbReference>
<dbReference type="AlphaFoldDB" id="A0A1G8AAR7"/>
<feature type="domain" description="Methyl-accepting transducer" evidence="9">
    <location>
        <begin position="265"/>
        <end position="501"/>
    </location>
</feature>
<dbReference type="FunFam" id="1.10.287.950:FF:000001">
    <property type="entry name" value="Methyl-accepting chemotaxis sensory transducer"/>
    <property type="match status" value="1"/>
</dbReference>
<dbReference type="PROSITE" id="PS50111">
    <property type="entry name" value="CHEMOTAXIS_TRANSDUC_2"/>
    <property type="match status" value="1"/>
</dbReference>
<dbReference type="Pfam" id="PF12729">
    <property type="entry name" value="4HB_MCP_1"/>
    <property type="match status" value="1"/>
</dbReference>
<evidence type="ECO:0000256" key="3">
    <source>
        <dbReference type="ARBA" id="ARBA00022989"/>
    </source>
</evidence>
<dbReference type="PROSITE" id="PS50885">
    <property type="entry name" value="HAMP"/>
    <property type="match status" value="1"/>
</dbReference>
<evidence type="ECO:0000256" key="6">
    <source>
        <dbReference type="ARBA" id="ARBA00029447"/>
    </source>
</evidence>
<comment type="similarity">
    <text evidence="6">Belongs to the methyl-accepting chemotaxis (MCP) protein family.</text>
</comment>
<gene>
    <name evidence="11" type="ORF">SAMN05660652_01332</name>
</gene>
<dbReference type="InterPro" id="IPR024478">
    <property type="entry name" value="HlyB_4HB_MCP"/>
</dbReference>
<dbReference type="Pfam" id="PF00672">
    <property type="entry name" value="HAMP"/>
    <property type="match status" value="1"/>
</dbReference>
<evidence type="ECO:0000256" key="1">
    <source>
        <dbReference type="ARBA" id="ARBA00004141"/>
    </source>
</evidence>
<comment type="subcellular location">
    <subcellularLocation>
        <location evidence="1">Membrane</location>
        <topology evidence="1">Multi-pass membrane protein</topology>
    </subcellularLocation>
</comment>
<evidence type="ECO:0000256" key="8">
    <source>
        <dbReference type="SAM" id="Phobius"/>
    </source>
</evidence>
<keyword evidence="3 8" id="KW-1133">Transmembrane helix</keyword>
<dbReference type="STRING" id="83767.SAMN05660652_01332"/>
<dbReference type="PANTHER" id="PTHR32089">
    <property type="entry name" value="METHYL-ACCEPTING CHEMOTAXIS PROTEIN MCPB"/>
    <property type="match status" value="1"/>
</dbReference>